<dbReference type="RefSeq" id="WP_127149207.1">
    <property type="nucleotide sequence ID" value="NZ_CP029042.1"/>
</dbReference>
<evidence type="ECO:0000256" key="1">
    <source>
        <dbReference type="SAM" id="SignalP"/>
    </source>
</evidence>
<dbReference type="AlphaFoldDB" id="A0A3Q9K6Z3"/>
<sequence length="158" mass="16462">MQRNIMRTLAAAALSTVGLIGIGTATADATTATPAVTTAAADDSATTATADGSAAPAEVGINAAKFYFFKDDNRHGGYAYVTGSDRDLRNNRWLSGPHKGRTINNGTSSVNNTTSHFVVLSDHAGSCVGPHYYSNAHSSDNDLSNNGFDNKASCVTFR</sequence>
<feature type="signal peptide" evidence="1">
    <location>
        <begin position="1"/>
        <end position="27"/>
    </location>
</feature>
<dbReference type="Proteomes" id="UP000275579">
    <property type="component" value="Chromosome"/>
</dbReference>
<feature type="chain" id="PRO_5039407627" evidence="1">
    <location>
        <begin position="28"/>
        <end position="158"/>
    </location>
</feature>
<organism evidence="2 3">
    <name type="scientific">Streptomyces lydicus</name>
    <dbReference type="NCBI Taxonomy" id="47763"/>
    <lineage>
        <taxon>Bacteria</taxon>
        <taxon>Bacillati</taxon>
        <taxon>Actinomycetota</taxon>
        <taxon>Actinomycetes</taxon>
        <taxon>Kitasatosporales</taxon>
        <taxon>Streptomycetaceae</taxon>
        <taxon>Streptomyces</taxon>
    </lineage>
</organism>
<evidence type="ECO:0000313" key="2">
    <source>
        <dbReference type="EMBL" id="AZS69978.1"/>
    </source>
</evidence>
<keyword evidence="1" id="KW-0732">Signal</keyword>
<proteinExistence type="predicted"/>
<accession>A0A3Q9K6Z3</accession>
<name>A0A3Q9K6Z3_9ACTN</name>
<dbReference type="EMBL" id="CP029042">
    <property type="protein sequence ID" value="AZS69978.1"/>
    <property type="molecule type" value="Genomic_DNA"/>
</dbReference>
<gene>
    <name evidence="2" type="ORF">DDE74_02535</name>
</gene>
<dbReference type="Gene3D" id="2.60.20.10">
    <property type="entry name" value="Crystallins"/>
    <property type="match status" value="1"/>
</dbReference>
<reference evidence="2 3" key="1">
    <citation type="submission" date="2018-04" db="EMBL/GenBank/DDBJ databases">
        <title>Complete genome sequences of Streptomyces lydicus strain WYEC and characterization of antagonistic properties of biological control agents.</title>
        <authorList>
            <person name="Mariita R.M."/>
            <person name="Sello J.K."/>
        </authorList>
    </citation>
    <scope>NUCLEOTIDE SEQUENCE [LARGE SCALE GENOMIC DNA]</scope>
    <source>
        <strain evidence="2 3">WYEC 108</strain>
    </source>
</reference>
<evidence type="ECO:0000313" key="3">
    <source>
        <dbReference type="Proteomes" id="UP000275579"/>
    </source>
</evidence>
<protein>
    <submittedName>
        <fullName evidence="2">Uncharacterized protein</fullName>
    </submittedName>
</protein>